<sequence length="278" mass="31452">MARLLCKAVSSVHVPVIVSLSVIVKLQPGLQLMQPSSPEKSLVQHLSLASSQWQQHFGTFRLYDQIKQLYYSPEIVTTASYAVSVTLTSQVQKPSGHCLMQALRVDSNTQPCSHSTQHCWDLLAMTHVVYMRQQAIVGTIVVRSTMFWFTLTDTLKFGYSGLATASHAQWGRTAIEAASVRGTSLVTLFSCMSDLRQPCVQFPYRQSSPRYSHLINTGLFTMFRSYSLQSNMHEGKLQFVKLVFVVYFLYWTGQIQSPSSQIAQDMMFVRDEVSAFYF</sequence>
<accession>A0A8J8P8S0</accession>
<dbReference type="AlphaFoldDB" id="A0A8J8P8S0"/>
<dbReference type="Proteomes" id="UP000785679">
    <property type="component" value="Unassembled WGS sequence"/>
</dbReference>
<name>A0A8J8P8S0_HALGN</name>
<dbReference type="EMBL" id="RRYP01000070">
    <property type="protein sequence ID" value="TNV88110.1"/>
    <property type="molecule type" value="Genomic_DNA"/>
</dbReference>
<organism evidence="1 2">
    <name type="scientific">Halteria grandinella</name>
    <dbReference type="NCBI Taxonomy" id="5974"/>
    <lineage>
        <taxon>Eukaryota</taxon>
        <taxon>Sar</taxon>
        <taxon>Alveolata</taxon>
        <taxon>Ciliophora</taxon>
        <taxon>Intramacronucleata</taxon>
        <taxon>Spirotrichea</taxon>
        <taxon>Stichotrichia</taxon>
        <taxon>Sporadotrichida</taxon>
        <taxon>Halteriidae</taxon>
        <taxon>Halteria</taxon>
    </lineage>
</organism>
<keyword evidence="2" id="KW-1185">Reference proteome</keyword>
<evidence type="ECO:0000313" key="2">
    <source>
        <dbReference type="Proteomes" id="UP000785679"/>
    </source>
</evidence>
<protein>
    <submittedName>
        <fullName evidence="1">Uncharacterized protein</fullName>
    </submittedName>
</protein>
<proteinExistence type="predicted"/>
<reference evidence="1" key="1">
    <citation type="submission" date="2019-06" db="EMBL/GenBank/DDBJ databases">
        <authorList>
            <person name="Zheng W."/>
        </authorList>
    </citation>
    <scope>NUCLEOTIDE SEQUENCE</scope>
    <source>
        <strain evidence="1">QDHG01</strain>
    </source>
</reference>
<comment type="caution">
    <text evidence="1">The sequence shown here is derived from an EMBL/GenBank/DDBJ whole genome shotgun (WGS) entry which is preliminary data.</text>
</comment>
<evidence type="ECO:0000313" key="1">
    <source>
        <dbReference type="EMBL" id="TNV88110.1"/>
    </source>
</evidence>
<gene>
    <name evidence="1" type="ORF">FGO68_gene1762</name>
</gene>